<comment type="caution">
    <text evidence="1">The sequence shown here is derived from an EMBL/GenBank/DDBJ whole genome shotgun (WGS) entry which is preliminary data.</text>
</comment>
<accession>A0A4U3MMR3</accession>
<organism evidence="1 2">
    <name type="scientific">Herbidospora galbida</name>
    <dbReference type="NCBI Taxonomy" id="2575442"/>
    <lineage>
        <taxon>Bacteria</taxon>
        <taxon>Bacillati</taxon>
        <taxon>Actinomycetota</taxon>
        <taxon>Actinomycetes</taxon>
        <taxon>Streptosporangiales</taxon>
        <taxon>Streptosporangiaceae</taxon>
        <taxon>Herbidospora</taxon>
    </lineage>
</organism>
<protein>
    <submittedName>
        <fullName evidence="1">Uncharacterized protein</fullName>
    </submittedName>
</protein>
<evidence type="ECO:0000313" key="1">
    <source>
        <dbReference type="EMBL" id="TKK90811.1"/>
    </source>
</evidence>
<dbReference type="EMBL" id="SZQA01000002">
    <property type="protein sequence ID" value="TKK90811.1"/>
    <property type="molecule type" value="Genomic_DNA"/>
</dbReference>
<evidence type="ECO:0000313" key="2">
    <source>
        <dbReference type="Proteomes" id="UP000308705"/>
    </source>
</evidence>
<sequence length="237" mass="26107">MADLDQAVDALYTAFSRYPLPAETDACDHCVSPEQVRATRAAPLRVLTASALAPYAGNALSTWGDVDEFRHFLPRILELLVLEELDGWYADVVLDRLGARWDDWRPREREAIIAVVGAWWNRTLNHYPRDVDVMKMIEIIAASLGLDLAPYLAAWEANTTEPAARHLAWLLHDYTVASGHGAEWYALLTDWIMGPAPAAILERAFFSAGSPEVARTLSDALETHRVVSAETPGAGAG</sequence>
<dbReference type="OrthoDB" id="4535590at2"/>
<reference evidence="1 2" key="1">
    <citation type="submission" date="2019-04" db="EMBL/GenBank/DDBJ databases">
        <title>Herbidospora sp. NEAU-GS14.nov., a novel actinomycete isolated from soil.</title>
        <authorList>
            <person name="Han L."/>
        </authorList>
    </citation>
    <scope>NUCLEOTIDE SEQUENCE [LARGE SCALE GENOMIC DNA]</scope>
    <source>
        <strain evidence="1 2">NEAU-GS14</strain>
    </source>
</reference>
<proteinExistence type="predicted"/>
<dbReference type="Proteomes" id="UP000308705">
    <property type="component" value="Unassembled WGS sequence"/>
</dbReference>
<dbReference type="RefSeq" id="WP_137245552.1">
    <property type="nucleotide sequence ID" value="NZ_SZQA01000002.1"/>
</dbReference>
<keyword evidence="2" id="KW-1185">Reference proteome</keyword>
<dbReference type="AlphaFoldDB" id="A0A4U3MMR3"/>
<gene>
    <name evidence="1" type="ORF">FDA94_03335</name>
</gene>
<name>A0A4U3MMR3_9ACTN</name>